<dbReference type="AlphaFoldDB" id="A0A495JTX4"/>
<sequence length="68" mass="6485">MIEMLDLADLDLDDITVTSMRDSVALPETGASSGSSSCSASSTCGSSSCCASCGGGGSVNPDDGSTGG</sequence>
<comment type="caution">
    <text evidence="2">The sequence shown here is derived from an EMBL/GenBank/DDBJ whole genome shotgun (WGS) entry which is preliminary data.</text>
</comment>
<feature type="region of interest" description="Disordered" evidence="1">
    <location>
        <begin position="26"/>
        <end position="68"/>
    </location>
</feature>
<proteinExistence type="predicted"/>
<organism evidence="2 3">
    <name type="scientific">Micromonospora pisi</name>
    <dbReference type="NCBI Taxonomy" id="589240"/>
    <lineage>
        <taxon>Bacteria</taxon>
        <taxon>Bacillati</taxon>
        <taxon>Actinomycetota</taxon>
        <taxon>Actinomycetes</taxon>
        <taxon>Micromonosporales</taxon>
        <taxon>Micromonosporaceae</taxon>
        <taxon>Micromonospora</taxon>
    </lineage>
</organism>
<dbReference type="NCBIfam" id="TIGR03892">
    <property type="entry name" value="thiopep_precurs"/>
    <property type="match status" value="1"/>
</dbReference>
<evidence type="ECO:0000313" key="3">
    <source>
        <dbReference type="Proteomes" id="UP000277671"/>
    </source>
</evidence>
<dbReference type="Pfam" id="PF19409">
    <property type="entry name" value="Thiopep_pre"/>
    <property type="match status" value="1"/>
</dbReference>
<name>A0A495JTX4_9ACTN</name>
<dbReference type="EMBL" id="RBKT01000001">
    <property type="protein sequence ID" value="RKR91998.1"/>
    <property type="molecule type" value="Genomic_DNA"/>
</dbReference>
<dbReference type="NCBIfam" id="NF033400">
    <property type="entry name" value="thiazolyl_B"/>
    <property type="match status" value="1"/>
</dbReference>
<reference evidence="2 3" key="1">
    <citation type="submission" date="2018-10" db="EMBL/GenBank/DDBJ databases">
        <title>Sequencing the genomes of 1000 actinobacteria strains.</title>
        <authorList>
            <person name="Klenk H.-P."/>
        </authorList>
    </citation>
    <scope>NUCLEOTIDE SEQUENCE [LARGE SCALE GENOMIC DNA]</scope>
    <source>
        <strain evidence="2 3">DSM 45175</strain>
    </source>
</reference>
<dbReference type="Proteomes" id="UP000277671">
    <property type="component" value="Unassembled WGS sequence"/>
</dbReference>
<accession>A0A495JTX4</accession>
<evidence type="ECO:0000313" key="2">
    <source>
        <dbReference type="EMBL" id="RKR91998.1"/>
    </source>
</evidence>
<dbReference type="InterPro" id="IPR023895">
    <property type="entry name" value="Thiopep_bacteriocin_prcur"/>
</dbReference>
<protein>
    <submittedName>
        <fullName evidence="2">Thiazolylpeptide-type bacteriocin</fullName>
    </submittedName>
</protein>
<keyword evidence="3" id="KW-1185">Reference proteome</keyword>
<evidence type="ECO:0000256" key="1">
    <source>
        <dbReference type="SAM" id="MobiDB-lite"/>
    </source>
</evidence>
<gene>
    <name evidence="2" type="ORF">BDK92_6429</name>
</gene>
<feature type="compositionally biased region" description="Low complexity" evidence="1">
    <location>
        <begin position="29"/>
        <end position="49"/>
    </location>
</feature>